<dbReference type="RefSeq" id="WP_307633944.1">
    <property type="nucleotide sequence ID" value="NZ_JAPHEH010000001.1"/>
</dbReference>
<dbReference type="InterPro" id="IPR015927">
    <property type="entry name" value="Peptidase_S24_S26A/B/C"/>
</dbReference>
<keyword evidence="9" id="KW-0548">Nucleotidyltransferase</keyword>
<dbReference type="InterPro" id="IPR036286">
    <property type="entry name" value="LexA/Signal_pep-like_sf"/>
</dbReference>
<reference evidence="9" key="2">
    <citation type="submission" date="2022-10" db="EMBL/GenBank/DDBJ databases">
        <authorList>
            <person name="Aronson H.S."/>
        </authorList>
    </citation>
    <scope>NUCLEOTIDE SEQUENCE</scope>
    <source>
        <strain evidence="9">RS19-109</strain>
    </source>
</reference>
<dbReference type="Gene3D" id="2.10.109.10">
    <property type="entry name" value="Umud Fragment, subunit A"/>
    <property type="match status" value="1"/>
</dbReference>
<keyword evidence="9" id="KW-0808">Transferase</keyword>
<keyword evidence="4 7" id="KW-0068">Autocatalytic cleavage</keyword>
<dbReference type="AlphaFoldDB" id="A0A9X4RMP3"/>
<dbReference type="NCBIfam" id="NF007621">
    <property type="entry name" value="PRK10276.1"/>
    <property type="match status" value="1"/>
</dbReference>
<dbReference type="Pfam" id="PF00717">
    <property type="entry name" value="Peptidase_S24"/>
    <property type="match status" value="1"/>
</dbReference>
<accession>A0A9X4RMP3</accession>
<gene>
    <name evidence="9" type="primary">umuD</name>
    <name evidence="9" type="ORF">OLX77_12525</name>
</gene>
<keyword evidence="2" id="KW-0227">DNA damage</keyword>
<dbReference type="SUPFAM" id="SSF51306">
    <property type="entry name" value="LexA/Signal peptidase"/>
    <property type="match status" value="1"/>
</dbReference>
<comment type="caution">
    <text evidence="9">The sequence shown here is derived from an EMBL/GenBank/DDBJ whole genome shotgun (WGS) entry which is preliminary data.</text>
</comment>
<dbReference type="GO" id="GO:0006355">
    <property type="term" value="P:regulation of DNA-templated transcription"/>
    <property type="evidence" value="ECO:0007669"/>
    <property type="project" value="InterPro"/>
</dbReference>
<dbReference type="EMBL" id="JAPHEH010000001">
    <property type="protein sequence ID" value="MDG4476979.1"/>
    <property type="molecule type" value="Genomic_DNA"/>
</dbReference>
<dbReference type="GO" id="GO:0003677">
    <property type="term" value="F:DNA binding"/>
    <property type="evidence" value="ECO:0007669"/>
    <property type="project" value="InterPro"/>
</dbReference>
<sequence>MNPASSPTVTAVYAFDRTTELKRPLFACRVSAGFPSPADDYIEGRLDLNELMVANPAATFFVKVAGDSMLGAGIHHNDILVVDRSLTPTSGKVVIAVLDGELTVKRLVMQGESICLKAESPDYPDIHMAEGITCEIWGVVAYVVHAL</sequence>
<dbReference type="PRINTS" id="PR00726">
    <property type="entry name" value="LEXASERPTASE"/>
</dbReference>
<dbReference type="GO" id="GO:0009432">
    <property type="term" value="P:SOS response"/>
    <property type="evidence" value="ECO:0007669"/>
    <property type="project" value="UniProtKB-KW"/>
</dbReference>
<keyword evidence="6" id="KW-0742">SOS response</keyword>
<dbReference type="EC" id="2.7.7.7" evidence="9"/>
<evidence type="ECO:0000259" key="8">
    <source>
        <dbReference type="Pfam" id="PF00717"/>
    </source>
</evidence>
<dbReference type="PANTHER" id="PTHR33516:SF2">
    <property type="entry name" value="LEXA REPRESSOR-RELATED"/>
    <property type="match status" value="1"/>
</dbReference>
<evidence type="ECO:0000256" key="1">
    <source>
        <dbReference type="ARBA" id="ARBA00007484"/>
    </source>
</evidence>
<dbReference type="InterPro" id="IPR006197">
    <property type="entry name" value="Peptidase_S24_LexA"/>
</dbReference>
<dbReference type="GO" id="GO:0003887">
    <property type="term" value="F:DNA-directed DNA polymerase activity"/>
    <property type="evidence" value="ECO:0007669"/>
    <property type="project" value="UniProtKB-EC"/>
</dbReference>
<keyword evidence="3 7" id="KW-0378">Hydrolase</keyword>
<keyword evidence="5" id="KW-0234">DNA repair</keyword>
<evidence type="ECO:0000313" key="10">
    <source>
        <dbReference type="Proteomes" id="UP001154240"/>
    </source>
</evidence>
<evidence type="ECO:0000256" key="6">
    <source>
        <dbReference type="ARBA" id="ARBA00023236"/>
    </source>
</evidence>
<protein>
    <submittedName>
        <fullName evidence="9">Translesion error-prone DNA polymerase V autoproteolytic subunit</fullName>
        <ecNumber evidence="9">2.7.7.7</ecNumber>
    </submittedName>
</protein>
<evidence type="ECO:0000256" key="2">
    <source>
        <dbReference type="ARBA" id="ARBA00022763"/>
    </source>
</evidence>
<evidence type="ECO:0000256" key="7">
    <source>
        <dbReference type="RuleBase" id="RU003991"/>
    </source>
</evidence>
<comment type="similarity">
    <text evidence="1 7">Belongs to the peptidase S24 family.</text>
</comment>
<reference evidence="9" key="1">
    <citation type="journal article" date="2022" name="bioRxiv">
        <title>Thiovibrio frasassiensisgen. nov., sp. nov., an autotrophic, elemental sulfur disproportionating bacterium isolated from sulfidic karst sediment, and proposal of Thiovibrionaceae fam. nov.</title>
        <authorList>
            <person name="Aronson H."/>
            <person name="Thomas C."/>
            <person name="Bhattacharyya M."/>
            <person name="Eckstein S."/>
            <person name="Jensen S."/>
            <person name="Barco R."/>
            <person name="Macalady J."/>
            <person name="Amend J."/>
        </authorList>
    </citation>
    <scope>NUCLEOTIDE SEQUENCE</scope>
    <source>
        <strain evidence="9">RS19-109</strain>
    </source>
</reference>
<feature type="domain" description="Peptidase S24/S26A/S26B/S26C" evidence="8">
    <location>
        <begin position="24"/>
        <end position="140"/>
    </location>
</feature>
<evidence type="ECO:0000256" key="3">
    <source>
        <dbReference type="ARBA" id="ARBA00022801"/>
    </source>
</evidence>
<keyword evidence="10" id="KW-1185">Reference proteome</keyword>
<dbReference type="GO" id="GO:0006281">
    <property type="term" value="P:DNA repair"/>
    <property type="evidence" value="ECO:0007669"/>
    <property type="project" value="UniProtKB-KW"/>
</dbReference>
<dbReference type="InterPro" id="IPR050077">
    <property type="entry name" value="LexA_repressor"/>
</dbReference>
<name>A0A9X4RMP3_9BACT</name>
<evidence type="ECO:0000313" key="9">
    <source>
        <dbReference type="EMBL" id="MDG4476979.1"/>
    </source>
</evidence>
<evidence type="ECO:0000256" key="5">
    <source>
        <dbReference type="ARBA" id="ARBA00023204"/>
    </source>
</evidence>
<organism evidence="9 10">
    <name type="scientific">Thiovibrio frasassiensis</name>
    <dbReference type="NCBI Taxonomy" id="2984131"/>
    <lineage>
        <taxon>Bacteria</taxon>
        <taxon>Pseudomonadati</taxon>
        <taxon>Thermodesulfobacteriota</taxon>
        <taxon>Desulfobulbia</taxon>
        <taxon>Desulfobulbales</taxon>
        <taxon>Thiovibrionaceae</taxon>
        <taxon>Thiovibrio</taxon>
    </lineage>
</organism>
<dbReference type="GO" id="GO:0016787">
    <property type="term" value="F:hydrolase activity"/>
    <property type="evidence" value="ECO:0007669"/>
    <property type="project" value="UniProtKB-KW"/>
</dbReference>
<dbReference type="Proteomes" id="UP001154240">
    <property type="component" value="Unassembled WGS sequence"/>
</dbReference>
<proteinExistence type="inferred from homology"/>
<dbReference type="InterPro" id="IPR039418">
    <property type="entry name" value="LexA-like"/>
</dbReference>
<dbReference type="PANTHER" id="PTHR33516">
    <property type="entry name" value="LEXA REPRESSOR"/>
    <property type="match status" value="1"/>
</dbReference>
<evidence type="ECO:0000256" key="4">
    <source>
        <dbReference type="ARBA" id="ARBA00022813"/>
    </source>
</evidence>
<dbReference type="CDD" id="cd06529">
    <property type="entry name" value="S24_LexA-like"/>
    <property type="match status" value="1"/>
</dbReference>